<evidence type="ECO:0000259" key="4">
    <source>
        <dbReference type="PROSITE" id="PS50043"/>
    </source>
</evidence>
<keyword evidence="7" id="KW-1185">Reference proteome</keyword>
<evidence type="ECO:0000256" key="2">
    <source>
        <dbReference type="ARBA" id="ARBA00023125"/>
    </source>
</evidence>
<evidence type="ECO:0000256" key="3">
    <source>
        <dbReference type="ARBA" id="ARBA00023163"/>
    </source>
</evidence>
<dbReference type="SUPFAM" id="SSF46894">
    <property type="entry name" value="C-terminal effector domain of the bipartite response regulators"/>
    <property type="match status" value="1"/>
</dbReference>
<feature type="domain" description="HTH luxR-type" evidence="4">
    <location>
        <begin position="106"/>
        <end position="171"/>
    </location>
</feature>
<reference evidence="6 7" key="1">
    <citation type="journal article" date="2011" name="Curr. Microbiol.">
        <title>Luteibacter jiangsuensis sp. nov.: a methamidophos-degrading bacterium isolated from a methamidophos-manufacturing factory.</title>
        <authorList>
            <person name="Wang L."/>
            <person name="Wang G.L."/>
            <person name="Li S.P."/>
            <person name="Jiang J.D."/>
        </authorList>
    </citation>
    <scope>NUCLEOTIDE SEQUENCE [LARGE SCALE GENOMIC DNA]</scope>
    <source>
        <strain evidence="6 7">CGMCC 1.10133</strain>
    </source>
</reference>
<dbReference type="InterPro" id="IPR031165">
    <property type="entry name" value="GNAT_YJDJ"/>
</dbReference>
<dbReference type="PROSITE" id="PS00622">
    <property type="entry name" value="HTH_LUXR_1"/>
    <property type="match status" value="1"/>
</dbReference>
<dbReference type="InterPro" id="IPR036388">
    <property type="entry name" value="WH-like_DNA-bd_sf"/>
</dbReference>
<comment type="caution">
    <text evidence="6">The sequence shown here is derived from an EMBL/GenBank/DDBJ whole genome shotgun (WGS) entry which is preliminary data.</text>
</comment>
<proteinExistence type="predicted"/>
<keyword evidence="1" id="KW-0805">Transcription regulation</keyword>
<dbReference type="PROSITE" id="PS51729">
    <property type="entry name" value="GNAT_YJDJ"/>
    <property type="match status" value="1"/>
</dbReference>
<dbReference type="PRINTS" id="PR00038">
    <property type="entry name" value="HTHLUXR"/>
</dbReference>
<dbReference type="EMBL" id="JAAQQR010000001">
    <property type="protein sequence ID" value="NID03333.1"/>
    <property type="molecule type" value="Genomic_DNA"/>
</dbReference>
<dbReference type="PANTHER" id="PTHR44688:SF25">
    <property type="entry name" value="HTH LUXR-TYPE DOMAIN-CONTAINING PROTEIN"/>
    <property type="match status" value="1"/>
</dbReference>
<dbReference type="SUPFAM" id="SSF55729">
    <property type="entry name" value="Acyl-CoA N-acyltransferases (Nat)"/>
    <property type="match status" value="1"/>
</dbReference>
<dbReference type="RefSeq" id="WP_167121988.1">
    <property type="nucleotide sequence ID" value="NZ_JAAQQR010000001.1"/>
</dbReference>
<dbReference type="InterPro" id="IPR016181">
    <property type="entry name" value="Acyl_CoA_acyltransferase"/>
</dbReference>
<evidence type="ECO:0000313" key="7">
    <source>
        <dbReference type="Proteomes" id="UP001429601"/>
    </source>
</evidence>
<accession>A0ABX0PYS3</accession>
<dbReference type="Gene3D" id="1.10.10.10">
    <property type="entry name" value="Winged helix-like DNA-binding domain superfamily/Winged helix DNA-binding domain"/>
    <property type="match status" value="1"/>
</dbReference>
<evidence type="ECO:0008006" key="8">
    <source>
        <dbReference type="Google" id="ProtNLM"/>
    </source>
</evidence>
<dbReference type="PANTHER" id="PTHR44688">
    <property type="entry name" value="DNA-BINDING TRANSCRIPTIONAL ACTIVATOR DEVR_DOSR"/>
    <property type="match status" value="1"/>
</dbReference>
<dbReference type="InterPro" id="IPR000792">
    <property type="entry name" value="Tscrpt_reg_LuxR_C"/>
</dbReference>
<gene>
    <name evidence="6" type="ORF">HBF26_00430</name>
</gene>
<organism evidence="6 7">
    <name type="scientific">Luteibacter jiangsuensis</name>
    <dbReference type="NCBI Taxonomy" id="637577"/>
    <lineage>
        <taxon>Bacteria</taxon>
        <taxon>Pseudomonadati</taxon>
        <taxon>Pseudomonadota</taxon>
        <taxon>Gammaproteobacteria</taxon>
        <taxon>Lysobacterales</taxon>
        <taxon>Rhodanobacteraceae</taxon>
        <taxon>Luteibacter</taxon>
    </lineage>
</organism>
<keyword evidence="3" id="KW-0804">Transcription</keyword>
<dbReference type="Proteomes" id="UP001429601">
    <property type="component" value="Unassembled WGS sequence"/>
</dbReference>
<sequence length="174" mass="19163">MAAEIVIRDAPDEGRFVAELGRETASAWYRNDGKTLSFFRVDISDNLVANGVGNQLMRVAMAQARQQGLLVEPACAFAVDYMRQNPETQDMLSSEGWRLLATEPGGHQETEALTEREISILQGVAAGLENKQIALRLGLSPETIKEHLSHAMSKLCANNRSHAVVIALERGYLR</sequence>
<dbReference type="PROSITE" id="PS50043">
    <property type="entry name" value="HTH_LUXR_2"/>
    <property type="match status" value="1"/>
</dbReference>
<feature type="domain" description="N-acetyltransferase" evidence="5">
    <location>
        <begin position="8"/>
        <end position="93"/>
    </location>
</feature>
<keyword evidence="2" id="KW-0238">DNA-binding</keyword>
<name>A0ABX0PYS3_9GAMM</name>
<protein>
    <recommendedName>
        <fullName evidence="8">Regulatory LuxR family protein</fullName>
    </recommendedName>
</protein>
<dbReference type="SMART" id="SM00421">
    <property type="entry name" value="HTH_LUXR"/>
    <property type="match status" value="1"/>
</dbReference>
<evidence type="ECO:0000313" key="6">
    <source>
        <dbReference type="EMBL" id="NID03333.1"/>
    </source>
</evidence>
<dbReference type="Pfam" id="PF14542">
    <property type="entry name" value="Acetyltransf_CG"/>
    <property type="match status" value="1"/>
</dbReference>
<evidence type="ECO:0000256" key="1">
    <source>
        <dbReference type="ARBA" id="ARBA00023015"/>
    </source>
</evidence>
<evidence type="ECO:0000259" key="5">
    <source>
        <dbReference type="PROSITE" id="PS51729"/>
    </source>
</evidence>
<dbReference type="Gene3D" id="3.40.630.30">
    <property type="match status" value="1"/>
</dbReference>
<dbReference type="CDD" id="cd06170">
    <property type="entry name" value="LuxR_C_like"/>
    <property type="match status" value="1"/>
</dbReference>
<dbReference type="InterPro" id="IPR016032">
    <property type="entry name" value="Sig_transdc_resp-reg_C-effctor"/>
</dbReference>
<dbReference type="Pfam" id="PF00196">
    <property type="entry name" value="GerE"/>
    <property type="match status" value="1"/>
</dbReference>